<name>A0ACB9D2A7_CICIN</name>
<accession>A0ACB9D2A7</accession>
<evidence type="ECO:0000313" key="2">
    <source>
        <dbReference type="Proteomes" id="UP001055811"/>
    </source>
</evidence>
<keyword evidence="2" id="KW-1185">Reference proteome</keyword>
<protein>
    <submittedName>
        <fullName evidence="1">Uncharacterized protein</fullName>
    </submittedName>
</protein>
<reference evidence="1 2" key="2">
    <citation type="journal article" date="2022" name="Mol. Ecol. Resour.">
        <title>The genomes of chicory, endive, great burdock and yacon provide insights into Asteraceae paleo-polyploidization history and plant inulin production.</title>
        <authorList>
            <person name="Fan W."/>
            <person name="Wang S."/>
            <person name="Wang H."/>
            <person name="Wang A."/>
            <person name="Jiang F."/>
            <person name="Liu H."/>
            <person name="Zhao H."/>
            <person name="Xu D."/>
            <person name="Zhang Y."/>
        </authorList>
    </citation>
    <scope>NUCLEOTIDE SEQUENCE [LARGE SCALE GENOMIC DNA]</scope>
    <source>
        <strain evidence="2">cv. Punajuju</strain>
        <tissue evidence="1">Leaves</tissue>
    </source>
</reference>
<sequence>MKRSWWAEDMGQGDQQREAAIGPRTVMQLASIVDEAEPQGSIAGWLMLAGAKSCRGGRTTVLVAVRRLAAVIFPGRRGSDY</sequence>
<evidence type="ECO:0000313" key="1">
    <source>
        <dbReference type="EMBL" id="KAI3740601.1"/>
    </source>
</evidence>
<organism evidence="1 2">
    <name type="scientific">Cichorium intybus</name>
    <name type="common">Chicory</name>
    <dbReference type="NCBI Taxonomy" id="13427"/>
    <lineage>
        <taxon>Eukaryota</taxon>
        <taxon>Viridiplantae</taxon>
        <taxon>Streptophyta</taxon>
        <taxon>Embryophyta</taxon>
        <taxon>Tracheophyta</taxon>
        <taxon>Spermatophyta</taxon>
        <taxon>Magnoliopsida</taxon>
        <taxon>eudicotyledons</taxon>
        <taxon>Gunneridae</taxon>
        <taxon>Pentapetalae</taxon>
        <taxon>asterids</taxon>
        <taxon>campanulids</taxon>
        <taxon>Asterales</taxon>
        <taxon>Asteraceae</taxon>
        <taxon>Cichorioideae</taxon>
        <taxon>Cichorieae</taxon>
        <taxon>Cichoriinae</taxon>
        <taxon>Cichorium</taxon>
    </lineage>
</organism>
<gene>
    <name evidence="1" type="ORF">L2E82_31069</name>
</gene>
<proteinExistence type="predicted"/>
<dbReference type="EMBL" id="CM042013">
    <property type="protein sequence ID" value="KAI3740601.1"/>
    <property type="molecule type" value="Genomic_DNA"/>
</dbReference>
<reference evidence="2" key="1">
    <citation type="journal article" date="2022" name="Mol. Ecol. Resour.">
        <title>The genomes of chicory, endive, great burdock and yacon provide insights into Asteraceae palaeo-polyploidization history and plant inulin production.</title>
        <authorList>
            <person name="Fan W."/>
            <person name="Wang S."/>
            <person name="Wang H."/>
            <person name="Wang A."/>
            <person name="Jiang F."/>
            <person name="Liu H."/>
            <person name="Zhao H."/>
            <person name="Xu D."/>
            <person name="Zhang Y."/>
        </authorList>
    </citation>
    <scope>NUCLEOTIDE SEQUENCE [LARGE SCALE GENOMIC DNA]</scope>
    <source>
        <strain evidence="2">cv. Punajuju</strain>
    </source>
</reference>
<comment type="caution">
    <text evidence="1">The sequence shown here is derived from an EMBL/GenBank/DDBJ whole genome shotgun (WGS) entry which is preliminary data.</text>
</comment>
<dbReference type="Proteomes" id="UP001055811">
    <property type="component" value="Linkage Group LG05"/>
</dbReference>